<keyword evidence="1" id="KW-0472">Membrane</keyword>
<sequence>MSDWIFEERERLLKQLSRTTWKAVAITTPLMAALGLIAYAVVVTQFELLPGAENTLAILIFAMAVLAGMFTMIGIRKLLWQRTIGGQADQLRSQQFLTHLTEAVGPAAMRSLSVLAKAQVDQALERERQGERATAKEYAEALRFALLLTPES</sequence>
<feature type="transmembrane region" description="Helical" evidence="1">
    <location>
        <begin position="21"/>
        <end position="43"/>
    </location>
</feature>
<accession>A0ABS1E5U9</accession>
<evidence type="ECO:0000313" key="2">
    <source>
        <dbReference type="EMBL" id="MBK1726328.1"/>
    </source>
</evidence>
<comment type="caution">
    <text evidence="2">The sequence shown here is derived from an EMBL/GenBank/DDBJ whole genome shotgun (WGS) entry which is preliminary data.</text>
</comment>
<dbReference type="Proteomes" id="UP000738126">
    <property type="component" value="Unassembled WGS sequence"/>
</dbReference>
<protein>
    <submittedName>
        <fullName evidence="2">Uncharacterized protein</fullName>
    </submittedName>
</protein>
<proteinExistence type="predicted"/>
<name>A0ABS1E5U9_9GAMM</name>
<evidence type="ECO:0000256" key="1">
    <source>
        <dbReference type="SAM" id="Phobius"/>
    </source>
</evidence>
<dbReference type="EMBL" id="NRSH01000035">
    <property type="protein sequence ID" value="MBK1726328.1"/>
    <property type="molecule type" value="Genomic_DNA"/>
</dbReference>
<keyword evidence="1" id="KW-0812">Transmembrane</keyword>
<reference evidence="2 3" key="1">
    <citation type="journal article" date="2020" name="Microorganisms">
        <title>Osmotic Adaptation and Compatible Solute Biosynthesis of Phototrophic Bacteria as Revealed from Genome Analyses.</title>
        <authorList>
            <person name="Imhoff J.F."/>
            <person name="Rahn T."/>
            <person name="Kunzel S."/>
            <person name="Keller A."/>
            <person name="Neulinger S.C."/>
        </authorList>
    </citation>
    <scope>NUCLEOTIDE SEQUENCE [LARGE SCALE GENOMIC DNA]</scope>
    <source>
        <strain evidence="2 3">DSM 15116</strain>
    </source>
</reference>
<feature type="transmembrane region" description="Helical" evidence="1">
    <location>
        <begin position="55"/>
        <end position="75"/>
    </location>
</feature>
<organism evidence="2 3">
    <name type="scientific">Halorhodospira neutriphila</name>
    <dbReference type="NCBI Taxonomy" id="168379"/>
    <lineage>
        <taxon>Bacteria</taxon>
        <taxon>Pseudomonadati</taxon>
        <taxon>Pseudomonadota</taxon>
        <taxon>Gammaproteobacteria</taxon>
        <taxon>Chromatiales</taxon>
        <taxon>Ectothiorhodospiraceae</taxon>
        <taxon>Halorhodospira</taxon>
    </lineage>
</organism>
<keyword evidence="3" id="KW-1185">Reference proteome</keyword>
<evidence type="ECO:0000313" key="3">
    <source>
        <dbReference type="Proteomes" id="UP000738126"/>
    </source>
</evidence>
<keyword evidence="1" id="KW-1133">Transmembrane helix</keyword>
<gene>
    <name evidence="2" type="ORF">CKO13_04665</name>
</gene>
<dbReference type="RefSeq" id="WP_200257347.1">
    <property type="nucleotide sequence ID" value="NZ_NRSH01000035.1"/>
</dbReference>